<keyword evidence="2" id="KW-1185">Reference proteome</keyword>
<reference evidence="1 2" key="1">
    <citation type="submission" date="2021-01" db="EMBL/GenBank/DDBJ databases">
        <title>Genomic Encyclopedia of Type Strains, Phase IV (KMG-IV): sequencing the most valuable type-strain genomes for metagenomic binning, comparative biology and taxonomic classification.</title>
        <authorList>
            <person name="Goeker M."/>
        </authorList>
    </citation>
    <scope>NUCLEOTIDE SEQUENCE [LARGE SCALE GENOMIC DNA]</scope>
    <source>
        <strain evidence="1 2">DSM 25890</strain>
    </source>
</reference>
<proteinExistence type="predicted"/>
<gene>
    <name evidence="1" type="ORF">JOC73_002210</name>
</gene>
<dbReference type="Proteomes" id="UP001314796">
    <property type="component" value="Unassembled WGS sequence"/>
</dbReference>
<evidence type="ECO:0000313" key="2">
    <source>
        <dbReference type="Proteomes" id="UP001314796"/>
    </source>
</evidence>
<protein>
    <recommendedName>
        <fullName evidence="3">DUF11 domain-containing protein</fullName>
    </recommendedName>
</protein>
<dbReference type="Gene3D" id="2.60.40.1170">
    <property type="entry name" value="Mu homology domain, subdomain B"/>
    <property type="match status" value="1"/>
</dbReference>
<dbReference type="EMBL" id="JAFBEE010000015">
    <property type="protein sequence ID" value="MBM7615637.1"/>
    <property type="molecule type" value="Genomic_DNA"/>
</dbReference>
<comment type="caution">
    <text evidence="1">The sequence shown here is derived from an EMBL/GenBank/DDBJ whole genome shotgun (WGS) entry which is preliminary data.</text>
</comment>
<accession>A0ABS2NRR2</accession>
<name>A0ABS2NRR2_9FIRM</name>
<sequence>MSLTCRLPSFSLKKLIINGPSSVFIDEEGTWVLEIHVNNIGKGRISNVVMSNVIHLNHISNVNVLSVSKGYALFVGHGITWSIGSLKSEEEVVLSVEITGSFSEAGKQLLGEVNVLGLDPVLDTIVEGPVKDVEINVL</sequence>
<organism evidence="1 2">
    <name type="scientific">Alkaliphilus hydrothermalis</name>
    <dbReference type="NCBI Taxonomy" id="1482730"/>
    <lineage>
        <taxon>Bacteria</taxon>
        <taxon>Bacillati</taxon>
        <taxon>Bacillota</taxon>
        <taxon>Clostridia</taxon>
        <taxon>Peptostreptococcales</taxon>
        <taxon>Natronincolaceae</taxon>
        <taxon>Alkaliphilus</taxon>
    </lineage>
</organism>
<dbReference type="RefSeq" id="WP_204403058.1">
    <property type="nucleotide sequence ID" value="NZ_JAFBEE010000015.1"/>
</dbReference>
<evidence type="ECO:0008006" key="3">
    <source>
        <dbReference type="Google" id="ProtNLM"/>
    </source>
</evidence>
<evidence type="ECO:0000313" key="1">
    <source>
        <dbReference type="EMBL" id="MBM7615637.1"/>
    </source>
</evidence>